<dbReference type="SUPFAM" id="SSF47240">
    <property type="entry name" value="Ferritin-like"/>
    <property type="match status" value="1"/>
</dbReference>
<comment type="caution">
    <text evidence="1">The sequence shown here is derived from an EMBL/GenBank/DDBJ whole genome shotgun (WGS) entry which is preliminary data.</text>
</comment>
<reference evidence="1" key="1">
    <citation type="journal article" date="2014" name="Int. J. Syst. Evol. Microbiol.">
        <title>Complete genome sequence of Corynebacterium casei LMG S-19264T (=DSM 44701T), isolated from a smear-ripened cheese.</title>
        <authorList>
            <consortium name="US DOE Joint Genome Institute (JGI-PGF)"/>
            <person name="Walter F."/>
            <person name="Albersmeier A."/>
            <person name="Kalinowski J."/>
            <person name="Ruckert C."/>
        </authorList>
    </citation>
    <scope>NUCLEOTIDE SEQUENCE</scope>
    <source>
        <strain evidence="1">VKM B-2789</strain>
    </source>
</reference>
<protein>
    <submittedName>
        <fullName evidence="1">YciE/YciF family protein</fullName>
    </submittedName>
</protein>
<evidence type="ECO:0000313" key="1">
    <source>
        <dbReference type="EMBL" id="GLK82725.1"/>
    </source>
</evidence>
<name>A0A9W6JRX7_9HYPH</name>
<keyword evidence="2" id="KW-1185">Reference proteome</keyword>
<dbReference type="InterPro" id="IPR012347">
    <property type="entry name" value="Ferritin-like"/>
</dbReference>
<dbReference type="Proteomes" id="UP001143330">
    <property type="component" value="Unassembled WGS sequence"/>
</dbReference>
<dbReference type="InterPro" id="IPR010287">
    <property type="entry name" value="DUF892_YciF-like"/>
</dbReference>
<dbReference type="Pfam" id="PF05974">
    <property type="entry name" value="DUF892"/>
    <property type="match status" value="1"/>
</dbReference>
<reference evidence="1" key="2">
    <citation type="submission" date="2023-01" db="EMBL/GenBank/DDBJ databases">
        <authorList>
            <person name="Sun Q."/>
            <person name="Evtushenko L."/>
        </authorList>
    </citation>
    <scope>NUCLEOTIDE SEQUENCE</scope>
    <source>
        <strain evidence="1">VKM B-2789</strain>
    </source>
</reference>
<organism evidence="1 2">
    <name type="scientific">Ancylobacter defluvii</name>
    <dbReference type="NCBI Taxonomy" id="1282440"/>
    <lineage>
        <taxon>Bacteria</taxon>
        <taxon>Pseudomonadati</taxon>
        <taxon>Pseudomonadota</taxon>
        <taxon>Alphaproteobacteria</taxon>
        <taxon>Hyphomicrobiales</taxon>
        <taxon>Xanthobacteraceae</taxon>
        <taxon>Ancylobacter</taxon>
    </lineage>
</organism>
<proteinExistence type="predicted"/>
<sequence length="169" mass="18798">METDMAEKTLDTLFHETLKDIYYAERKILKALPKMARGAQSPEVKAAFEKHRGETEGHIERLQQVFDLIGKRAQGKTCPAIDGIIEEGEEILEEFKGQPALDAGLAAAAQAVEHYEISRYGTLKRWAQVLGMKEAVQLLDATLKEETMTDEILSKLADQVANQKALKAA</sequence>
<dbReference type="PANTHER" id="PTHR30565">
    <property type="entry name" value="PROTEIN YCIF"/>
    <property type="match status" value="1"/>
</dbReference>
<dbReference type="AlphaFoldDB" id="A0A9W6JRX7"/>
<dbReference type="InterPro" id="IPR009078">
    <property type="entry name" value="Ferritin-like_SF"/>
</dbReference>
<dbReference type="Gene3D" id="1.20.1260.10">
    <property type="match status" value="1"/>
</dbReference>
<dbReference type="PANTHER" id="PTHR30565:SF9">
    <property type="entry name" value="PROTEIN YCIF"/>
    <property type="match status" value="1"/>
</dbReference>
<dbReference type="InterPro" id="IPR047114">
    <property type="entry name" value="YciF"/>
</dbReference>
<evidence type="ECO:0000313" key="2">
    <source>
        <dbReference type="Proteomes" id="UP001143330"/>
    </source>
</evidence>
<gene>
    <name evidence="1" type="ORF">GCM10017653_07940</name>
</gene>
<dbReference type="EMBL" id="BSFM01000004">
    <property type="protein sequence ID" value="GLK82725.1"/>
    <property type="molecule type" value="Genomic_DNA"/>
</dbReference>
<accession>A0A9W6JRX7</accession>